<evidence type="ECO:0000313" key="4">
    <source>
        <dbReference type="Proteomes" id="UP000549250"/>
    </source>
</evidence>
<dbReference type="InterPro" id="IPR036869">
    <property type="entry name" value="J_dom_sf"/>
</dbReference>
<reference evidence="3 4" key="1">
    <citation type="submission" date="2020-08" db="EMBL/GenBank/DDBJ databases">
        <title>Genomic Encyclopedia of Type Strains, Phase III (KMG-III): the genomes of soil and plant-associated and newly described type strains.</title>
        <authorList>
            <person name="Whitman W."/>
        </authorList>
    </citation>
    <scope>NUCLEOTIDE SEQUENCE [LARGE SCALE GENOMIC DNA]</scope>
    <source>
        <strain evidence="3 4">CECT 4462</strain>
    </source>
</reference>
<comment type="caution">
    <text evidence="3">The sequence shown here is derived from an EMBL/GenBank/DDBJ whole genome shotgun (WGS) entry which is preliminary data.</text>
</comment>
<evidence type="ECO:0000313" key="3">
    <source>
        <dbReference type="EMBL" id="MBB3102577.1"/>
    </source>
</evidence>
<dbReference type="AlphaFoldDB" id="A0A839SZ13"/>
<sequence length="138" mass="15572">MNLPQHYGRIQYLRDAARMGLASDAAFSREKLRQRRNRLMIDYHPDHGGSNHIASEINVTYARMVAWLDKRDARDRARQRLSAQLPATSTSGKVAQHTETEPTRSALSETLRAGASQLWAVALVVVATYAALRRDKNE</sequence>
<evidence type="ECO:0008006" key="5">
    <source>
        <dbReference type="Google" id="ProtNLM"/>
    </source>
</evidence>
<gene>
    <name evidence="3" type="ORF">FHR87_000960</name>
</gene>
<name>A0A839SZ13_AZOMA</name>
<keyword evidence="4" id="KW-1185">Reference proteome</keyword>
<accession>A0A839SZ13</accession>
<dbReference type="SUPFAM" id="SSF46565">
    <property type="entry name" value="Chaperone J-domain"/>
    <property type="match status" value="1"/>
</dbReference>
<evidence type="ECO:0000256" key="2">
    <source>
        <dbReference type="SAM" id="MobiDB-lite"/>
    </source>
</evidence>
<evidence type="ECO:0000256" key="1">
    <source>
        <dbReference type="ARBA" id="ARBA00023186"/>
    </source>
</evidence>
<protein>
    <recommendedName>
        <fullName evidence="5">J domain-containing protein</fullName>
    </recommendedName>
</protein>
<organism evidence="3 4">
    <name type="scientific">Azomonas macrocytogenes</name>
    <name type="common">Azotobacter macrocytogenes</name>
    <dbReference type="NCBI Taxonomy" id="69962"/>
    <lineage>
        <taxon>Bacteria</taxon>
        <taxon>Pseudomonadati</taxon>
        <taxon>Pseudomonadota</taxon>
        <taxon>Gammaproteobacteria</taxon>
        <taxon>Pseudomonadales</taxon>
        <taxon>Pseudomonadaceae</taxon>
        <taxon>Azomonas</taxon>
    </lineage>
</organism>
<keyword evidence="1" id="KW-0143">Chaperone</keyword>
<proteinExistence type="predicted"/>
<dbReference type="EMBL" id="JACHXI010000003">
    <property type="protein sequence ID" value="MBB3102577.1"/>
    <property type="molecule type" value="Genomic_DNA"/>
</dbReference>
<feature type="region of interest" description="Disordered" evidence="2">
    <location>
        <begin position="78"/>
        <end position="105"/>
    </location>
</feature>
<dbReference type="Gene3D" id="1.10.287.110">
    <property type="entry name" value="DnaJ domain"/>
    <property type="match status" value="1"/>
</dbReference>
<dbReference type="Proteomes" id="UP000549250">
    <property type="component" value="Unassembled WGS sequence"/>
</dbReference>
<dbReference type="RefSeq" id="WP_183165562.1">
    <property type="nucleotide sequence ID" value="NZ_JACHXI010000003.1"/>
</dbReference>